<protein>
    <submittedName>
        <fullName evidence="2">Uncharacterized protein</fullName>
    </submittedName>
</protein>
<feature type="region of interest" description="Disordered" evidence="1">
    <location>
        <begin position="182"/>
        <end position="231"/>
    </location>
</feature>
<organism evidence="2 3">
    <name type="scientific">Aspergillus mulundensis</name>
    <dbReference type="NCBI Taxonomy" id="1810919"/>
    <lineage>
        <taxon>Eukaryota</taxon>
        <taxon>Fungi</taxon>
        <taxon>Dikarya</taxon>
        <taxon>Ascomycota</taxon>
        <taxon>Pezizomycotina</taxon>
        <taxon>Eurotiomycetes</taxon>
        <taxon>Eurotiomycetidae</taxon>
        <taxon>Eurotiales</taxon>
        <taxon>Aspergillaceae</taxon>
        <taxon>Aspergillus</taxon>
        <taxon>Aspergillus subgen. Nidulantes</taxon>
    </lineage>
</organism>
<dbReference type="Proteomes" id="UP000256690">
    <property type="component" value="Unassembled WGS sequence"/>
</dbReference>
<feature type="compositionally biased region" description="Basic and acidic residues" evidence="1">
    <location>
        <begin position="182"/>
        <end position="197"/>
    </location>
</feature>
<name>A0A3D8T5G2_9EURO</name>
<evidence type="ECO:0000256" key="1">
    <source>
        <dbReference type="SAM" id="MobiDB-lite"/>
    </source>
</evidence>
<comment type="caution">
    <text evidence="2">The sequence shown here is derived from an EMBL/GenBank/DDBJ whole genome shotgun (WGS) entry which is preliminary data.</text>
</comment>
<gene>
    <name evidence="2" type="ORF">DSM5745_01128</name>
</gene>
<dbReference type="EMBL" id="PVWQ01000001">
    <property type="protein sequence ID" value="RDW93806.1"/>
    <property type="molecule type" value="Genomic_DNA"/>
</dbReference>
<sequence>MTCALKCRFSRSCGIWLDGEEACNHDAYWYCGAGRNTLPLITLKASLEPKASDLMEHLIENARRVVSVINPNVSREMRRHVLDVEAQARHYNLDGKATRKHDVYAKYRGWYFYEENVTPDEIVGHWKWDDLAKNECWYEDVIMPAFKKHDEEYRARIRGQTEARKANEGRTLLERRRWRTKTATDEVAMKPASERQAKKEKRASKQQKQSSENQAADKQETASESDEDAVAVEKEAALTEYKKARPTFCAAVGKVLRSIGGIFIWKKDSTTEPIMVGEMEKTG</sequence>
<dbReference type="OrthoDB" id="3483554at2759"/>
<evidence type="ECO:0000313" key="2">
    <source>
        <dbReference type="EMBL" id="RDW93806.1"/>
    </source>
</evidence>
<dbReference type="RefSeq" id="XP_026608989.1">
    <property type="nucleotide sequence ID" value="XM_026743144.1"/>
</dbReference>
<dbReference type="AlphaFoldDB" id="A0A3D8T5G2"/>
<reference evidence="2 3" key="1">
    <citation type="journal article" date="2018" name="IMA Fungus">
        <title>IMA Genome-F 9: Draft genome sequence of Annulohypoxylon stygium, Aspergillus mulundensis, Berkeleyomyces basicola (syn. Thielaviopsis basicola), Ceratocystis smalleyi, two Cercospora beticola strains, Coleophoma cylindrospora, Fusarium fracticaudum, Phialophora cf. hyalina, and Morchella septimelata.</title>
        <authorList>
            <person name="Wingfield B.D."/>
            <person name="Bills G.F."/>
            <person name="Dong Y."/>
            <person name="Huang W."/>
            <person name="Nel W.J."/>
            <person name="Swalarsk-Parry B.S."/>
            <person name="Vaghefi N."/>
            <person name="Wilken P.M."/>
            <person name="An Z."/>
            <person name="de Beer Z.W."/>
            <person name="De Vos L."/>
            <person name="Chen L."/>
            <person name="Duong T.A."/>
            <person name="Gao Y."/>
            <person name="Hammerbacher A."/>
            <person name="Kikkert J.R."/>
            <person name="Li Y."/>
            <person name="Li H."/>
            <person name="Li K."/>
            <person name="Li Q."/>
            <person name="Liu X."/>
            <person name="Ma X."/>
            <person name="Naidoo K."/>
            <person name="Pethybridge S.J."/>
            <person name="Sun J."/>
            <person name="Steenkamp E.T."/>
            <person name="van der Nest M.A."/>
            <person name="van Wyk S."/>
            <person name="Wingfield M.J."/>
            <person name="Xiong C."/>
            <person name="Yue Q."/>
            <person name="Zhang X."/>
        </authorList>
    </citation>
    <scope>NUCLEOTIDE SEQUENCE [LARGE SCALE GENOMIC DNA]</scope>
    <source>
        <strain evidence="2 3">DSM 5745</strain>
    </source>
</reference>
<proteinExistence type="predicted"/>
<evidence type="ECO:0000313" key="3">
    <source>
        <dbReference type="Proteomes" id="UP000256690"/>
    </source>
</evidence>
<accession>A0A3D8T5G2</accession>
<dbReference type="GeneID" id="38111498"/>
<keyword evidence="3" id="KW-1185">Reference proteome</keyword>